<dbReference type="Proteomes" id="UP000596742">
    <property type="component" value="Unassembled WGS sequence"/>
</dbReference>
<evidence type="ECO:0000313" key="3">
    <source>
        <dbReference type="Proteomes" id="UP000596742"/>
    </source>
</evidence>
<evidence type="ECO:0000259" key="1">
    <source>
        <dbReference type="Pfam" id="PF20720"/>
    </source>
</evidence>
<keyword evidence="3" id="KW-1185">Reference proteome</keyword>
<accession>A0A8B6E9E9</accession>
<name>A0A8B6E9E9_MYTGA</name>
<organism evidence="2 3">
    <name type="scientific">Mytilus galloprovincialis</name>
    <name type="common">Mediterranean mussel</name>
    <dbReference type="NCBI Taxonomy" id="29158"/>
    <lineage>
        <taxon>Eukaryota</taxon>
        <taxon>Metazoa</taxon>
        <taxon>Spiralia</taxon>
        <taxon>Lophotrochozoa</taxon>
        <taxon>Mollusca</taxon>
        <taxon>Bivalvia</taxon>
        <taxon>Autobranchia</taxon>
        <taxon>Pteriomorphia</taxon>
        <taxon>Mytilida</taxon>
        <taxon>Mytiloidea</taxon>
        <taxon>Mytilidae</taxon>
        <taxon>Mytilinae</taxon>
        <taxon>Mytilus</taxon>
    </lineage>
</organism>
<dbReference type="Pfam" id="PF20720">
    <property type="entry name" value="nSTAND3"/>
    <property type="match status" value="1"/>
</dbReference>
<evidence type="ECO:0000313" key="2">
    <source>
        <dbReference type="EMBL" id="VDI31136.1"/>
    </source>
</evidence>
<dbReference type="EMBL" id="UYJE01004763">
    <property type="protein sequence ID" value="VDI31136.1"/>
    <property type="molecule type" value="Genomic_DNA"/>
</dbReference>
<feature type="domain" description="Novel STAND NTPase 3" evidence="1">
    <location>
        <begin position="23"/>
        <end position="178"/>
    </location>
</feature>
<protein>
    <recommendedName>
        <fullName evidence="1">Novel STAND NTPase 3 domain-containing protein</fullName>
    </recommendedName>
</protein>
<reference evidence="2" key="1">
    <citation type="submission" date="2018-11" db="EMBL/GenBank/DDBJ databases">
        <authorList>
            <person name="Alioto T."/>
            <person name="Alioto T."/>
        </authorList>
    </citation>
    <scope>NUCLEOTIDE SEQUENCE</scope>
</reference>
<proteinExistence type="predicted"/>
<dbReference type="OrthoDB" id="6122878at2759"/>
<gene>
    <name evidence="2" type="ORF">MGAL_10B048012</name>
</gene>
<dbReference type="InterPro" id="IPR049050">
    <property type="entry name" value="nSTAND3"/>
</dbReference>
<dbReference type="AlphaFoldDB" id="A0A8B6E9E9"/>
<sequence length="422" mass="49916">MSILFTDANAVLIESWQKDDETFYETKGAEHVYDQLKDRSCIVVTSNVGYGKTATIRHIALNFQSEGYEIVPIETPDDIIKSKTKQKQLFLIDDVLGKYDLCPNLLDRWERRNERLISCLETELSSMKILCTLRLQIARQKRFENASTILNKVVINLEHESYTLSKEEKQNILIKHIERNNLKMEEVEIMCKSNYAFPLLCKLVSNDEERFGKRLSYFRQPLLLFREELDKISNENKKLYCILVICMLYNGSFRRSIFDFDSNECDGKIYRIMQTCGLQRIMSKKEFVVIAVSAIGSYFVMDNYSFRFINDALKDVVGTHFFYSHPKEMCLNCDISFIRDKVRVHSKENMNENIDENSVYVQEDMLDEIYLKPLFDRLTIELTSERLSNLLTSHLFKNRNFVDSFRFHFERNHIVQRIKNYF</sequence>
<comment type="caution">
    <text evidence="2">The sequence shown here is derived from an EMBL/GenBank/DDBJ whole genome shotgun (WGS) entry which is preliminary data.</text>
</comment>